<dbReference type="EMBL" id="KV875102">
    <property type="protein sequence ID" value="OIW25300.1"/>
    <property type="molecule type" value="Genomic_DNA"/>
</dbReference>
<evidence type="ECO:0000256" key="7">
    <source>
        <dbReference type="ARBA" id="ARBA00022694"/>
    </source>
</evidence>
<dbReference type="GO" id="GO:0008176">
    <property type="term" value="F:tRNA (guanine(46)-N7)-methyltransferase activity"/>
    <property type="evidence" value="ECO:0007669"/>
    <property type="project" value="UniProtKB-UniRule"/>
</dbReference>
<keyword evidence="5 11" id="KW-0808">Transferase</keyword>
<dbReference type="EC" id="2.1.1.33" evidence="11"/>
<evidence type="ECO:0000256" key="3">
    <source>
        <dbReference type="ARBA" id="ARBA00022555"/>
    </source>
</evidence>
<dbReference type="GO" id="GO:0106143">
    <property type="term" value="C:tRNA (m7G46) methyltransferase complex"/>
    <property type="evidence" value="ECO:0007669"/>
    <property type="project" value="EnsemblFungi"/>
</dbReference>
<evidence type="ECO:0000256" key="2">
    <source>
        <dbReference type="ARBA" id="ARBA00004123"/>
    </source>
</evidence>
<feature type="region of interest" description="Disordered" evidence="12">
    <location>
        <begin position="1"/>
        <end position="30"/>
    </location>
</feature>
<sequence length="359" mass="40559">MAPRGRKQKREEYRAQLDQQNEEGLTELPRKKFYRQRAHANPFSDHNLKYPVNPEEMDWSTHYPAFLDEGEELHLQSEIPTTPTSDEQLSKPESKVVRPQKMRKQVEVADIGCGFGGLLFSLSPVLPDTLLLGMEIRVQVTDYVTDKIRAMRKQDATGNSYQNISCLRANAMKFLPNFFRKAQLSKMFFCFPDPHFKAKKHKQRIVSATLNSEYAYVLRPGGVVYTITDVKDLHEWMVQHFEAHAAFERVGAEEQEADPCVAIMRSDTEEGKKVERVKGDKYVALFRRVEDPEEPGYQGLGCEGGCEHAVCEEYGCDWMHEHLACAHPAGEGSVGAKGVSETSVTEAPASVEVSASVEE</sequence>
<dbReference type="Pfam" id="PF02390">
    <property type="entry name" value="Methyltransf_4"/>
    <property type="match status" value="1"/>
</dbReference>
<feature type="region of interest" description="Disordered" evidence="12">
    <location>
        <begin position="79"/>
        <end position="98"/>
    </location>
</feature>
<evidence type="ECO:0000256" key="5">
    <source>
        <dbReference type="ARBA" id="ARBA00022679"/>
    </source>
</evidence>
<feature type="active site" evidence="11">
    <location>
        <position position="193"/>
    </location>
</feature>
<dbReference type="FunCoup" id="A0A1J7J811">
    <property type="interactions" value="515"/>
</dbReference>
<evidence type="ECO:0000313" key="13">
    <source>
        <dbReference type="EMBL" id="OIW25300.1"/>
    </source>
</evidence>
<dbReference type="PANTHER" id="PTHR23417">
    <property type="entry name" value="3-DEOXY-D-MANNO-OCTULOSONIC-ACID TRANSFERASE/TRNA GUANINE-N 7 - -METHYLTRANSFERASE"/>
    <property type="match status" value="1"/>
</dbReference>
<gene>
    <name evidence="11" type="primary">TRM8</name>
    <name evidence="13" type="ORF">CONLIGDRAFT_582841</name>
</gene>
<dbReference type="InterPro" id="IPR025763">
    <property type="entry name" value="Trm8_euk"/>
</dbReference>
<evidence type="ECO:0000256" key="9">
    <source>
        <dbReference type="ARBA" id="ARBA00023242"/>
    </source>
</evidence>
<dbReference type="InterPro" id="IPR003358">
    <property type="entry name" value="tRNA_(Gua-N-7)_MeTrfase_Trmb"/>
</dbReference>
<dbReference type="OrthoDB" id="47276at2759"/>
<dbReference type="PROSITE" id="PS51625">
    <property type="entry name" value="SAM_MT_TRMB"/>
    <property type="match status" value="1"/>
</dbReference>
<keyword evidence="8 11" id="KW-0694">RNA-binding</keyword>
<dbReference type="Gene3D" id="3.40.50.150">
    <property type="entry name" value="Vaccinia Virus protein VP39"/>
    <property type="match status" value="1"/>
</dbReference>
<dbReference type="AlphaFoldDB" id="A0A1J7J811"/>
<evidence type="ECO:0000256" key="10">
    <source>
        <dbReference type="ARBA" id="ARBA00060552"/>
    </source>
</evidence>
<evidence type="ECO:0000256" key="12">
    <source>
        <dbReference type="SAM" id="MobiDB-lite"/>
    </source>
</evidence>
<dbReference type="FunFam" id="3.40.50.150:FF:000060">
    <property type="entry name" value="tRNA (guanine-N(7)-)-methyltransferase"/>
    <property type="match status" value="1"/>
</dbReference>
<keyword evidence="4 11" id="KW-0489">Methyltransferase</keyword>
<comment type="similarity">
    <text evidence="11">Belongs to the class I-like SAM-binding methyltransferase superfamily. TrmB family.</text>
</comment>
<feature type="region of interest" description="Disordered" evidence="12">
    <location>
        <begin position="331"/>
        <end position="359"/>
    </location>
</feature>
<comment type="function">
    <text evidence="11">Catalyzes the formation of N(7)-methylguanine at position 46 (m7G46) in tRNA.</text>
</comment>
<dbReference type="InterPro" id="IPR029063">
    <property type="entry name" value="SAM-dependent_MTases_sf"/>
</dbReference>
<dbReference type="Proteomes" id="UP000182658">
    <property type="component" value="Unassembled WGS sequence"/>
</dbReference>
<protein>
    <recommendedName>
        <fullName evidence="11">tRNA (guanine-N(7)-)-methyltransferase</fullName>
        <ecNumber evidence="11">2.1.1.33</ecNumber>
    </recommendedName>
    <alternativeName>
        <fullName evidence="11">Transfer RNA methyltransferase 8</fullName>
    </alternativeName>
    <alternativeName>
        <fullName evidence="11">tRNA (guanine(46)-N(7))-methyltransferase</fullName>
    </alternativeName>
    <alternativeName>
        <fullName evidence="11">tRNA(m7G46)-methyltransferase</fullName>
    </alternativeName>
</protein>
<evidence type="ECO:0000313" key="14">
    <source>
        <dbReference type="Proteomes" id="UP000182658"/>
    </source>
</evidence>
<keyword evidence="14" id="KW-1185">Reference proteome</keyword>
<reference evidence="13 14" key="1">
    <citation type="submission" date="2016-10" db="EMBL/GenBank/DDBJ databases">
        <title>Draft genome sequence of Coniochaeta ligniaria NRRL30616, a lignocellulolytic fungus for bioabatement of inhibitors in plant biomass hydrolysates.</title>
        <authorList>
            <consortium name="DOE Joint Genome Institute"/>
            <person name="Jimenez D.J."/>
            <person name="Hector R.E."/>
            <person name="Riley R."/>
            <person name="Sun H."/>
            <person name="Grigoriev I.V."/>
            <person name="Van Elsas J.D."/>
            <person name="Nichols N.N."/>
        </authorList>
    </citation>
    <scope>NUCLEOTIDE SEQUENCE [LARGE SCALE GENOMIC DNA]</scope>
    <source>
        <strain evidence="13 14">NRRL 30616</strain>
    </source>
</reference>
<dbReference type="PANTHER" id="PTHR23417:SF16">
    <property type="entry name" value="TRNA (GUANINE-N(7)-)-METHYLTRANSFERASE"/>
    <property type="match status" value="1"/>
</dbReference>
<dbReference type="UniPathway" id="UPA00989"/>
<keyword evidence="9 11" id="KW-0539">Nucleus</keyword>
<dbReference type="GO" id="GO:0005634">
    <property type="term" value="C:nucleus"/>
    <property type="evidence" value="ECO:0007669"/>
    <property type="project" value="UniProtKB-SubCell"/>
</dbReference>
<dbReference type="HAMAP" id="MF_03055">
    <property type="entry name" value="tRNA_methyltr_TrmB_euk"/>
    <property type="match status" value="1"/>
</dbReference>
<dbReference type="GO" id="GO:0000049">
    <property type="term" value="F:tRNA binding"/>
    <property type="evidence" value="ECO:0007669"/>
    <property type="project" value="UniProtKB-UniRule"/>
</dbReference>
<comment type="pathway">
    <text evidence="10 11">tRNA modification; N(7)-methylguanine-tRNA biosynthesis.</text>
</comment>
<dbReference type="CDD" id="cd02440">
    <property type="entry name" value="AdoMet_MTases"/>
    <property type="match status" value="1"/>
</dbReference>
<evidence type="ECO:0000256" key="4">
    <source>
        <dbReference type="ARBA" id="ARBA00022603"/>
    </source>
</evidence>
<evidence type="ECO:0000256" key="1">
    <source>
        <dbReference type="ARBA" id="ARBA00000142"/>
    </source>
</evidence>
<feature type="binding site" evidence="11">
    <location>
        <position position="190"/>
    </location>
    <ligand>
        <name>S-adenosyl-L-methionine</name>
        <dbReference type="ChEBI" id="CHEBI:59789"/>
    </ligand>
</feature>
<feature type="binding site" evidence="11">
    <location>
        <position position="112"/>
    </location>
    <ligand>
        <name>S-adenosyl-L-methionine</name>
        <dbReference type="ChEBI" id="CHEBI:59789"/>
    </ligand>
</feature>
<keyword evidence="3 11" id="KW-0820">tRNA-binding</keyword>
<evidence type="ECO:0000256" key="8">
    <source>
        <dbReference type="ARBA" id="ARBA00022884"/>
    </source>
</evidence>
<comment type="catalytic activity">
    <reaction evidence="1 11">
        <text>guanosine(46) in tRNA + S-adenosyl-L-methionine = N(7)-methylguanosine(46) in tRNA + S-adenosyl-L-homocysteine</text>
        <dbReference type="Rhea" id="RHEA:42708"/>
        <dbReference type="Rhea" id="RHEA-COMP:10188"/>
        <dbReference type="Rhea" id="RHEA-COMP:10189"/>
        <dbReference type="ChEBI" id="CHEBI:57856"/>
        <dbReference type="ChEBI" id="CHEBI:59789"/>
        <dbReference type="ChEBI" id="CHEBI:74269"/>
        <dbReference type="ChEBI" id="CHEBI:74480"/>
        <dbReference type="EC" id="2.1.1.33"/>
    </reaction>
</comment>
<comment type="subunit">
    <text evidence="11">Forms a complex with TRM82.</text>
</comment>
<feature type="binding site" evidence="11">
    <location>
        <begin position="268"/>
        <end position="270"/>
    </location>
    <ligand>
        <name>S-adenosyl-L-methionine</name>
        <dbReference type="ChEBI" id="CHEBI:59789"/>
    </ligand>
</feature>
<dbReference type="SUPFAM" id="SSF53335">
    <property type="entry name" value="S-adenosyl-L-methionine-dependent methyltransferases"/>
    <property type="match status" value="1"/>
</dbReference>
<keyword evidence="6 11" id="KW-0949">S-adenosyl-L-methionine</keyword>
<evidence type="ECO:0000256" key="11">
    <source>
        <dbReference type="HAMAP-Rule" id="MF_03055"/>
    </source>
</evidence>
<dbReference type="NCBIfam" id="TIGR00091">
    <property type="entry name" value="tRNA (guanosine(46)-N7)-methyltransferase TrmB"/>
    <property type="match status" value="1"/>
</dbReference>
<name>A0A1J7J811_9PEZI</name>
<organism evidence="13 14">
    <name type="scientific">Coniochaeta ligniaria NRRL 30616</name>
    <dbReference type="NCBI Taxonomy" id="1408157"/>
    <lineage>
        <taxon>Eukaryota</taxon>
        <taxon>Fungi</taxon>
        <taxon>Dikarya</taxon>
        <taxon>Ascomycota</taxon>
        <taxon>Pezizomycotina</taxon>
        <taxon>Sordariomycetes</taxon>
        <taxon>Sordariomycetidae</taxon>
        <taxon>Coniochaetales</taxon>
        <taxon>Coniochaetaceae</taxon>
        <taxon>Coniochaeta</taxon>
    </lineage>
</organism>
<dbReference type="STRING" id="1408157.A0A1J7J811"/>
<accession>A0A1J7J811</accession>
<evidence type="ECO:0000256" key="6">
    <source>
        <dbReference type="ARBA" id="ARBA00022691"/>
    </source>
</evidence>
<feature type="binding site" evidence="11">
    <location>
        <begin position="135"/>
        <end position="136"/>
    </location>
    <ligand>
        <name>S-adenosyl-L-methionine</name>
        <dbReference type="ChEBI" id="CHEBI:59789"/>
    </ligand>
</feature>
<comment type="subcellular location">
    <subcellularLocation>
        <location evidence="2 11">Nucleus</location>
    </subcellularLocation>
</comment>
<keyword evidence="7 11" id="KW-0819">tRNA processing</keyword>
<feature type="binding site" evidence="11">
    <location>
        <begin position="170"/>
        <end position="171"/>
    </location>
    <ligand>
        <name>S-adenosyl-L-methionine</name>
        <dbReference type="ChEBI" id="CHEBI:59789"/>
    </ligand>
</feature>
<proteinExistence type="inferred from homology"/>
<dbReference type="InParanoid" id="A0A1J7J811"/>